<dbReference type="SUPFAM" id="SSF142433">
    <property type="entry name" value="CinA-like"/>
    <property type="match status" value="1"/>
</dbReference>
<proteinExistence type="predicted"/>
<dbReference type="Pfam" id="PF02464">
    <property type="entry name" value="CinA"/>
    <property type="match status" value="1"/>
</dbReference>
<dbReference type="Gene3D" id="3.90.950.20">
    <property type="entry name" value="CinA-like"/>
    <property type="match status" value="1"/>
</dbReference>
<keyword evidence="4" id="KW-1185">Reference proteome</keyword>
<evidence type="ECO:0000313" key="3">
    <source>
        <dbReference type="EMBL" id="EPD30592.1"/>
    </source>
</evidence>
<organism evidence="3 4">
    <name type="scientific">Gleimia europaea ACS-120-V-Col10b</name>
    <dbReference type="NCBI Taxonomy" id="883069"/>
    <lineage>
        <taxon>Bacteria</taxon>
        <taxon>Bacillati</taxon>
        <taxon>Actinomycetota</taxon>
        <taxon>Actinomycetes</taxon>
        <taxon>Actinomycetales</taxon>
        <taxon>Actinomycetaceae</taxon>
        <taxon>Gleimia</taxon>
    </lineage>
</organism>
<sequence length="195" mass="19787">MNDTEHHKGGASTFAEPDLLDTSPISDTDGVLADLSGDHPDNMAFASQIVEKLTCKGHSVATAESLTAGLVSAAIADIPGASNCLSGGVTTYQTHTKASVLGVDDGLLQTNGPVDPDVALQMAAGVARLFGSTYGVSTTGVAGPGPADGHSAGTVYVAVWSPARSHACLYHFEGNRASVRARATEAALAELLKLL</sequence>
<gene>
    <name evidence="3" type="ORF">HMPREF9238_00338</name>
</gene>
<dbReference type="NCBIfam" id="TIGR00199">
    <property type="entry name" value="PncC_domain"/>
    <property type="match status" value="1"/>
</dbReference>
<evidence type="ECO:0000313" key="4">
    <source>
        <dbReference type="Proteomes" id="UP000014387"/>
    </source>
</evidence>
<name>A0A9W5VW48_9ACTO</name>
<evidence type="ECO:0000259" key="2">
    <source>
        <dbReference type="Pfam" id="PF02464"/>
    </source>
</evidence>
<accession>A0A9W5VW48</accession>
<feature type="domain" description="CinA C-terminal" evidence="2">
    <location>
        <begin position="45"/>
        <end position="194"/>
    </location>
</feature>
<dbReference type="RefSeq" id="WP_016443704.1">
    <property type="nucleotide sequence ID" value="NZ_KE150266.1"/>
</dbReference>
<dbReference type="AlphaFoldDB" id="A0A9W5VW48"/>
<reference evidence="3 4" key="1">
    <citation type="submission" date="2013-05" db="EMBL/GenBank/DDBJ databases">
        <title>The Genome Sequence of Actinomyces europaeus ACS-120-V-COL10B.</title>
        <authorList>
            <consortium name="The Broad Institute Genomics Platform"/>
            <person name="Earl A."/>
            <person name="Ward D."/>
            <person name="Feldgarden M."/>
            <person name="Gevers D."/>
            <person name="Saerens B."/>
            <person name="Vaneechoutte M."/>
            <person name="Walker B."/>
            <person name="Young S."/>
            <person name="Zeng Q."/>
            <person name="Gargeya S."/>
            <person name="Fitzgerald M."/>
            <person name="Haas B."/>
            <person name="Abouelleil A."/>
            <person name="Allen A.W."/>
            <person name="Alvarado L."/>
            <person name="Arachchi H.M."/>
            <person name="Berlin A.M."/>
            <person name="Chapman S.B."/>
            <person name="Gainer-Dewar J."/>
            <person name="Goldberg J."/>
            <person name="Griggs A."/>
            <person name="Gujja S."/>
            <person name="Hansen M."/>
            <person name="Howarth C."/>
            <person name="Imamovic A."/>
            <person name="Ireland A."/>
            <person name="Larimer J."/>
            <person name="McCowan C."/>
            <person name="Murphy C."/>
            <person name="Pearson M."/>
            <person name="Poon T.W."/>
            <person name="Priest M."/>
            <person name="Roberts A."/>
            <person name="Saif S."/>
            <person name="Shea T."/>
            <person name="Sisk P."/>
            <person name="Sykes S."/>
            <person name="Wortman J."/>
            <person name="Nusbaum C."/>
            <person name="Birren B."/>
        </authorList>
    </citation>
    <scope>NUCLEOTIDE SEQUENCE [LARGE SCALE GENOMIC DNA]</scope>
    <source>
        <strain evidence="3 4">ACS-120-V-Col10b</strain>
    </source>
</reference>
<protein>
    <submittedName>
        <fullName evidence="3">Competence/damage-inducible protein CinA domain</fullName>
    </submittedName>
</protein>
<evidence type="ECO:0000256" key="1">
    <source>
        <dbReference type="SAM" id="MobiDB-lite"/>
    </source>
</evidence>
<dbReference type="EMBL" id="AGWN01000001">
    <property type="protein sequence ID" value="EPD30592.1"/>
    <property type="molecule type" value="Genomic_DNA"/>
</dbReference>
<feature type="region of interest" description="Disordered" evidence="1">
    <location>
        <begin position="1"/>
        <end position="26"/>
    </location>
</feature>
<dbReference type="InterPro" id="IPR008136">
    <property type="entry name" value="CinA_C"/>
</dbReference>
<dbReference type="Proteomes" id="UP000014387">
    <property type="component" value="Unassembled WGS sequence"/>
</dbReference>
<comment type="caution">
    <text evidence="3">The sequence shown here is derived from an EMBL/GenBank/DDBJ whole genome shotgun (WGS) entry which is preliminary data.</text>
</comment>
<dbReference type="InterPro" id="IPR036653">
    <property type="entry name" value="CinA-like_C"/>
</dbReference>